<accession>A0ABM5ME96</accession>
<protein>
    <submittedName>
        <fullName evidence="1">Uncharacterized protein</fullName>
    </submittedName>
</protein>
<dbReference type="Proteomes" id="UP000005636">
    <property type="component" value="Chromosome"/>
</dbReference>
<proteinExistence type="predicted"/>
<name>A0ABM5ME96_GEOTH</name>
<gene>
    <name evidence="1" type="ORF">GTCCBUS3UF5_5620</name>
</gene>
<evidence type="ECO:0000313" key="1">
    <source>
        <dbReference type="EMBL" id="AEV17885.1"/>
    </source>
</evidence>
<reference evidence="1 2" key="1">
    <citation type="submission" date="2011-11" db="EMBL/GenBank/DDBJ databases">
        <title>Complete genome sequence of thermophilic Geobacillus thermoleovorans CCB_US3_UF5.</title>
        <authorList>
            <person name="Muhd Sakaff M.K.L."/>
            <person name="Abdul Rahman A.Y."/>
            <person name="Saito J.A."/>
            <person name="Hou S."/>
            <person name="Alam M."/>
        </authorList>
    </citation>
    <scope>NUCLEOTIDE SEQUENCE [LARGE SCALE GENOMIC DNA]</scope>
    <source>
        <strain evidence="1 2">CCB_US3_UF5</strain>
    </source>
</reference>
<sequence length="50" mass="5682">MPNCPTARSISFHSFVSKSYSRGYVHLLLASRLSLANFLFDYLQLSNKSL</sequence>
<keyword evidence="2" id="KW-1185">Reference proteome</keyword>
<evidence type="ECO:0000313" key="2">
    <source>
        <dbReference type="Proteomes" id="UP000005636"/>
    </source>
</evidence>
<dbReference type="EMBL" id="CP003125">
    <property type="protein sequence ID" value="AEV17885.1"/>
    <property type="molecule type" value="Genomic_DNA"/>
</dbReference>
<organism evidence="1 2">
    <name type="scientific">Geobacillus thermoleovorans CCB_US3_UF5</name>
    <dbReference type="NCBI Taxonomy" id="1111068"/>
    <lineage>
        <taxon>Bacteria</taxon>
        <taxon>Bacillati</taxon>
        <taxon>Bacillota</taxon>
        <taxon>Bacilli</taxon>
        <taxon>Bacillales</taxon>
        <taxon>Anoxybacillaceae</taxon>
        <taxon>Geobacillus</taxon>
        <taxon>Geobacillus thermoleovorans group</taxon>
    </lineage>
</organism>